<name>R2XMH7_9ENTE</name>
<dbReference type="SMART" id="SM00345">
    <property type="entry name" value="HTH_GNTR"/>
    <property type="match status" value="1"/>
</dbReference>
<organism evidence="5 7">
    <name type="scientific">Enterococcus gilvus ATCC BAA-350</name>
    <dbReference type="NCBI Taxonomy" id="1158614"/>
    <lineage>
        <taxon>Bacteria</taxon>
        <taxon>Bacillati</taxon>
        <taxon>Bacillota</taxon>
        <taxon>Bacilli</taxon>
        <taxon>Lactobacillales</taxon>
        <taxon>Enterococcaceae</taxon>
        <taxon>Enterococcus</taxon>
    </lineage>
</organism>
<keyword evidence="1" id="KW-0805">Transcription regulation</keyword>
<dbReference type="PANTHER" id="PTHR38445">
    <property type="entry name" value="HTH-TYPE TRANSCRIPTIONAL REPRESSOR YTRA"/>
    <property type="match status" value="1"/>
</dbReference>
<dbReference type="SUPFAM" id="SSF46785">
    <property type="entry name" value="Winged helix' DNA-binding domain"/>
    <property type="match status" value="1"/>
</dbReference>
<evidence type="ECO:0000313" key="8">
    <source>
        <dbReference type="Proteomes" id="UP000014160"/>
    </source>
</evidence>
<dbReference type="InterPro" id="IPR036388">
    <property type="entry name" value="WH-like_DNA-bd_sf"/>
</dbReference>
<dbReference type="HOGENOM" id="CLU_017584_10_2_9"/>
<reference evidence="6 8" key="2">
    <citation type="submission" date="2013-03" db="EMBL/GenBank/DDBJ databases">
        <title>The Genome Sequence of Enterococcus gilvus ATCC BAA-350 (PacBio/Illumina hybrid assembly).</title>
        <authorList>
            <consortium name="The Broad Institute Genomics Platform"/>
            <consortium name="The Broad Institute Genome Sequencing Center for Infectious Disease"/>
            <person name="Earl A."/>
            <person name="Russ C."/>
            <person name="Gilmore M."/>
            <person name="Surin D."/>
            <person name="Walker B."/>
            <person name="Young S."/>
            <person name="Zeng Q."/>
            <person name="Gargeya S."/>
            <person name="Fitzgerald M."/>
            <person name="Haas B."/>
            <person name="Abouelleil A."/>
            <person name="Allen A.W."/>
            <person name="Alvarado L."/>
            <person name="Arachchi H.M."/>
            <person name="Berlin A.M."/>
            <person name="Chapman S.B."/>
            <person name="Gainer-Dewar J."/>
            <person name="Goldberg J."/>
            <person name="Griggs A."/>
            <person name="Gujja S."/>
            <person name="Hansen M."/>
            <person name="Howarth C."/>
            <person name="Imamovic A."/>
            <person name="Ireland A."/>
            <person name="Larimer J."/>
            <person name="McCowan C."/>
            <person name="Murphy C."/>
            <person name="Pearson M."/>
            <person name="Poon T.W."/>
            <person name="Priest M."/>
            <person name="Roberts A."/>
            <person name="Saif S."/>
            <person name="Shea T."/>
            <person name="Sisk P."/>
            <person name="Sykes S."/>
            <person name="Wortman J."/>
            <person name="Nusbaum C."/>
            <person name="Birren B."/>
        </authorList>
    </citation>
    <scope>NUCLEOTIDE SEQUENCE [LARGE SCALE GENOMIC DNA]</scope>
    <source>
        <strain evidence="6 8">ATCC BAA-350</strain>
    </source>
</reference>
<keyword evidence="3" id="KW-0804">Transcription</keyword>
<evidence type="ECO:0000256" key="1">
    <source>
        <dbReference type="ARBA" id="ARBA00023015"/>
    </source>
</evidence>
<evidence type="ECO:0000313" key="6">
    <source>
        <dbReference type="EMBL" id="EOW82656.1"/>
    </source>
</evidence>
<proteinExistence type="predicted"/>
<protein>
    <recommendedName>
        <fullName evidence="4">HTH gntR-type domain-containing protein</fullName>
    </recommendedName>
</protein>
<gene>
    <name evidence="6" type="ORF">I592_01976</name>
    <name evidence="5" type="ORF">UKC_01991</name>
</gene>
<dbReference type="Proteomes" id="UP000013750">
    <property type="component" value="Unassembled WGS sequence"/>
</dbReference>
<evidence type="ECO:0000313" key="5">
    <source>
        <dbReference type="EMBL" id="EOI56094.1"/>
    </source>
</evidence>
<comment type="caution">
    <text evidence="5">The sequence shown here is derived from an EMBL/GenBank/DDBJ whole genome shotgun (WGS) entry which is preliminary data.</text>
</comment>
<sequence>MYTSTHEDTLHESGDKMVRIDKNSSRAYYEQLVLGIKEDILHGILQPGDKIPSVREMAKQLLMNPNTISKAYKVLENERVLVTVKGKGTFVRAIEESPRDELRVQELKQTLNELIIEARHLQISQEELIHWVKESEESLGGSSS</sequence>
<dbReference type="InterPro" id="IPR036390">
    <property type="entry name" value="WH_DNA-bd_sf"/>
</dbReference>
<dbReference type="eggNOG" id="COG1725">
    <property type="taxonomic scope" value="Bacteria"/>
</dbReference>
<keyword evidence="8" id="KW-1185">Reference proteome</keyword>
<dbReference type="InterPro" id="IPR000524">
    <property type="entry name" value="Tscrpt_reg_HTH_GntR"/>
</dbReference>
<keyword evidence="2" id="KW-0238">DNA-binding</keyword>
<dbReference type="GO" id="GO:0003700">
    <property type="term" value="F:DNA-binding transcription factor activity"/>
    <property type="evidence" value="ECO:0007669"/>
    <property type="project" value="InterPro"/>
</dbReference>
<evidence type="ECO:0000256" key="3">
    <source>
        <dbReference type="ARBA" id="ARBA00023163"/>
    </source>
</evidence>
<accession>R2XMH7</accession>
<dbReference type="EMBL" id="AJDQ01000007">
    <property type="protein sequence ID" value="EOI56094.1"/>
    <property type="molecule type" value="Genomic_DNA"/>
</dbReference>
<reference evidence="5 7" key="1">
    <citation type="submission" date="2013-02" db="EMBL/GenBank/DDBJ databases">
        <title>The Genome Sequence of Enterococcus gilvus ATCC BAA-350.</title>
        <authorList>
            <consortium name="The Broad Institute Genome Sequencing Platform"/>
            <consortium name="The Broad Institute Genome Sequencing Center for Infectious Disease"/>
            <person name="Earl A.M."/>
            <person name="Gilmore M.S."/>
            <person name="Lebreton F."/>
            <person name="Walker B."/>
            <person name="Young S.K."/>
            <person name="Zeng Q."/>
            <person name="Gargeya S."/>
            <person name="Fitzgerald M."/>
            <person name="Haas B."/>
            <person name="Abouelleil A."/>
            <person name="Alvarado L."/>
            <person name="Arachchi H.M."/>
            <person name="Berlin A.M."/>
            <person name="Chapman S.B."/>
            <person name="Dewar J."/>
            <person name="Goldberg J."/>
            <person name="Griggs A."/>
            <person name="Gujja S."/>
            <person name="Hansen M."/>
            <person name="Howarth C."/>
            <person name="Imamovic A."/>
            <person name="Larimer J."/>
            <person name="McCowan C."/>
            <person name="Murphy C."/>
            <person name="Neiman D."/>
            <person name="Pearson M."/>
            <person name="Priest M."/>
            <person name="Roberts A."/>
            <person name="Saif S."/>
            <person name="Shea T."/>
            <person name="Sisk P."/>
            <person name="Sykes S."/>
            <person name="Wortman J."/>
            <person name="Nusbaum C."/>
            <person name="Birren B."/>
        </authorList>
    </citation>
    <scope>NUCLEOTIDE SEQUENCE [LARGE SCALE GENOMIC DNA]</scope>
    <source>
        <strain evidence="5 7">ATCC BAA-350</strain>
    </source>
</reference>
<dbReference type="PANTHER" id="PTHR38445:SF9">
    <property type="entry name" value="HTH-TYPE TRANSCRIPTIONAL REPRESSOR YTRA"/>
    <property type="match status" value="1"/>
</dbReference>
<feature type="domain" description="HTH gntR-type" evidence="4">
    <location>
        <begin position="26"/>
        <end position="94"/>
    </location>
</feature>
<dbReference type="AlphaFoldDB" id="R2XMH7"/>
<dbReference type="EMBL" id="ASWH01000001">
    <property type="protein sequence ID" value="EOW82656.1"/>
    <property type="molecule type" value="Genomic_DNA"/>
</dbReference>
<dbReference type="Gene3D" id="1.10.10.10">
    <property type="entry name" value="Winged helix-like DNA-binding domain superfamily/Winged helix DNA-binding domain"/>
    <property type="match status" value="1"/>
</dbReference>
<evidence type="ECO:0000259" key="4">
    <source>
        <dbReference type="PROSITE" id="PS50949"/>
    </source>
</evidence>
<evidence type="ECO:0000256" key="2">
    <source>
        <dbReference type="ARBA" id="ARBA00023125"/>
    </source>
</evidence>
<dbReference type="Proteomes" id="UP000014160">
    <property type="component" value="Unassembled WGS sequence"/>
</dbReference>
<dbReference type="GO" id="GO:0003677">
    <property type="term" value="F:DNA binding"/>
    <property type="evidence" value="ECO:0007669"/>
    <property type="project" value="UniProtKB-KW"/>
</dbReference>
<dbReference type="CDD" id="cd07377">
    <property type="entry name" value="WHTH_GntR"/>
    <property type="match status" value="1"/>
</dbReference>
<dbReference type="PROSITE" id="PS50949">
    <property type="entry name" value="HTH_GNTR"/>
    <property type="match status" value="1"/>
</dbReference>
<dbReference type="PATRIC" id="fig|1158614.3.peg.2002"/>
<dbReference type="Pfam" id="PF00392">
    <property type="entry name" value="GntR"/>
    <property type="match status" value="1"/>
</dbReference>
<evidence type="ECO:0000313" key="7">
    <source>
        <dbReference type="Proteomes" id="UP000013750"/>
    </source>
</evidence>